<evidence type="ECO:0000259" key="7">
    <source>
        <dbReference type="Pfam" id="PF01232"/>
    </source>
</evidence>
<organism evidence="9 10">
    <name type="scientific">Prauserella muralis</name>
    <dbReference type="NCBI Taxonomy" id="588067"/>
    <lineage>
        <taxon>Bacteria</taxon>
        <taxon>Bacillati</taxon>
        <taxon>Actinomycetota</taxon>
        <taxon>Actinomycetes</taxon>
        <taxon>Pseudonocardiales</taxon>
        <taxon>Pseudonocardiaceae</taxon>
        <taxon>Prauserella</taxon>
    </lineage>
</organism>
<evidence type="ECO:0000256" key="2">
    <source>
        <dbReference type="ARBA" id="ARBA00012939"/>
    </source>
</evidence>
<keyword evidence="5" id="KW-0520">NAD</keyword>
<feature type="domain" description="Mannitol dehydrogenase N-terminal" evidence="7">
    <location>
        <begin position="19"/>
        <end position="243"/>
    </location>
</feature>
<dbReference type="PRINTS" id="PR00084">
    <property type="entry name" value="MTLDHDRGNASE"/>
</dbReference>
<dbReference type="InterPro" id="IPR000669">
    <property type="entry name" value="Mannitol_DH"/>
</dbReference>
<evidence type="ECO:0000256" key="3">
    <source>
        <dbReference type="ARBA" id="ARBA00016219"/>
    </source>
</evidence>
<dbReference type="InterPro" id="IPR013131">
    <property type="entry name" value="Mannitol_DH_N"/>
</dbReference>
<evidence type="ECO:0000256" key="6">
    <source>
        <dbReference type="ARBA" id="ARBA00048615"/>
    </source>
</evidence>
<sequence length="456" mass="49235">MRRLSEATYAAGPRPERVGILHLGLGAFHRAHQAVFTEDAGAAEWGICGVTQRSATVADQLRPQDCLYSVLERGRDAVDCRVVGVVRDVLFAEAEPERLRQRFSDPAVRIVSLTVTEKGYTKDAAVVDRLVRGLDARRRGSGAPVTVLCCDNLTANGRTLRRLVQQHCAALPPADGEALAEWIASNVRFPSTMVDRIVPATTAEDRAEVAARLGLADEAAVVAEPFRQWVIEDDFAAGRPEWERAGAQFTGDVGRFETMKLRLLNGTHSLLAYLGALRGHDTIAQAVADPDIAEAARGLLERDALPTLAVPEGVDAPGYVADVLERFANPALRHRTTQVAMDGSQKLPLRLLGTIRDRLAAGRTPVYAARAVAAWMVYVAVGRDRDGRPLPLEDPLADRLRAAAGSAGERAAGKAIVDGLLAVREVFGGDFAELADHAELRAVLEEQVRELLPGRP</sequence>
<dbReference type="Gene3D" id="1.10.1040.10">
    <property type="entry name" value="N-(1-d-carboxylethyl)-l-norvaline Dehydrogenase, domain 2"/>
    <property type="match status" value="1"/>
</dbReference>
<dbReference type="SUPFAM" id="SSF51735">
    <property type="entry name" value="NAD(P)-binding Rossmann-fold domains"/>
    <property type="match status" value="1"/>
</dbReference>
<name>A0A2V4AQ06_9PSEU</name>
<evidence type="ECO:0000259" key="8">
    <source>
        <dbReference type="Pfam" id="PF08125"/>
    </source>
</evidence>
<dbReference type="SUPFAM" id="SSF48179">
    <property type="entry name" value="6-phosphogluconate dehydrogenase C-terminal domain-like"/>
    <property type="match status" value="1"/>
</dbReference>
<accession>A0A2V4AQ06</accession>
<evidence type="ECO:0000256" key="4">
    <source>
        <dbReference type="ARBA" id="ARBA00023002"/>
    </source>
</evidence>
<evidence type="ECO:0000313" key="9">
    <source>
        <dbReference type="EMBL" id="PXY22568.1"/>
    </source>
</evidence>
<evidence type="ECO:0000256" key="1">
    <source>
        <dbReference type="ARBA" id="ARBA00006541"/>
    </source>
</evidence>
<comment type="caution">
    <text evidence="9">The sequence shown here is derived from an EMBL/GenBank/DDBJ whole genome shotgun (WGS) entry which is preliminary data.</text>
</comment>
<dbReference type="RefSeq" id="WP_211330432.1">
    <property type="nucleotide sequence ID" value="NZ_MASW01000005.1"/>
</dbReference>
<dbReference type="EC" id="1.1.1.17" evidence="2"/>
<comment type="catalytic activity">
    <reaction evidence="6">
        <text>D-mannitol 1-phosphate + NAD(+) = beta-D-fructose 6-phosphate + NADH + H(+)</text>
        <dbReference type="Rhea" id="RHEA:19661"/>
        <dbReference type="ChEBI" id="CHEBI:15378"/>
        <dbReference type="ChEBI" id="CHEBI:57540"/>
        <dbReference type="ChEBI" id="CHEBI:57634"/>
        <dbReference type="ChEBI" id="CHEBI:57945"/>
        <dbReference type="ChEBI" id="CHEBI:61381"/>
        <dbReference type="EC" id="1.1.1.17"/>
    </reaction>
</comment>
<dbReference type="InterPro" id="IPR013328">
    <property type="entry name" value="6PGD_dom2"/>
</dbReference>
<dbReference type="AlphaFoldDB" id="A0A2V4AQ06"/>
<dbReference type="InterPro" id="IPR023027">
    <property type="entry name" value="Mannitol_DH_CS"/>
</dbReference>
<feature type="domain" description="Mannitol dehydrogenase C-terminal" evidence="8">
    <location>
        <begin position="252"/>
        <end position="441"/>
    </location>
</feature>
<dbReference type="PROSITE" id="PS00974">
    <property type="entry name" value="MANNITOL_DHGENASE"/>
    <property type="match status" value="1"/>
</dbReference>
<evidence type="ECO:0000256" key="5">
    <source>
        <dbReference type="ARBA" id="ARBA00023027"/>
    </source>
</evidence>
<comment type="similarity">
    <text evidence="1">Belongs to the mannitol dehydrogenase family.</text>
</comment>
<keyword evidence="4" id="KW-0560">Oxidoreductase</keyword>
<dbReference type="PANTHER" id="PTHR43362:SF1">
    <property type="entry name" value="MANNITOL DEHYDROGENASE 2-RELATED"/>
    <property type="match status" value="1"/>
</dbReference>
<dbReference type="GO" id="GO:0008926">
    <property type="term" value="F:mannitol-1-phosphate 5-dehydrogenase activity"/>
    <property type="evidence" value="ECO:0007669"/>
    <property type="project" value="UniProtKB-EC"/>
</dbReference>
<reference evidence="9 10" key="1">
    <citation type="submission" date="2016-07" db="EMBL/GenBank/DDBJ databases">
        <title>Draft genome sequence of Prauserella muralis DSM 45305, isolated from a mould-covered wall in an indoor environment.</title>
        <authorList>
            <person name="Ruckert C."/>
            <person name="Albersmeier A."/>
            <person name="Jiang C.-L."/>
            <person name="Jiang Y."/>
            <person name="Kalinowski J."/>
            <person name="Schneider O."/>
            <person name="Winkler A."/>
            <person name="Zotchev S.B."/>
        </authorList>
    </citation>
    <scope>NUCLEOTIDE SEQUENCE [LARGE SCALE GENOMIC DNA]</scope>
    <source>
        <strain evidence="9 10">DSM 45305</strain>
    </source>
</reference>
<proteinExistence type="inferred from homology"/>
<keyword evidence="10" id="KW-1185">Reference proteome</keyword>
<protein>
    <recommendedName>
        <fullName evidence="3">Mannitol-1-phosphate 5-dehydrogenase</fullName>
        <ecNumber evidence="2">1.1.1.17</ecNumber>
    </recommendedName>
</protein>
<dbReference type="Proteomes" id="UP000249915">
    <property type="component" value="Unassembled WGS sequence"/>
</dbReference>
<dbReference type="Gene3D" id="3.40.50.720">
    <property type="entry name" value="NAD(P)-binding Rossmann-like Domain"/>
    <property type="match status" value="1"/>
</dbReference>
<dbReference type="InterPro" id="IPR013118">
    <property type="entry name" value="Mannitol_DH_C"/>
</dbReference>
<dbReference type="InterPro" id="IPR036291">
    <property type="entry name" value="NAD(P)-bd_dom_sf"/>
</dbReference>
<dbReference type="GO" id="GO:0019594">
    <property type="term" value="P:mannitol metabolic process"/>
    <property type="evidence" value="ECO:0007669"/>
    <property type="project" value="InterPro"/>
</dbReference>
<dbReference type="EMBL" id="MASW01000005">
    <property type="protein sequence ID" value="PXY22568.1"/>
    <property type="molecule type" value="Genomic_DNA"/>
</dbReference>
<dbReference type="InterPro" id="IPR008927">
    <property type="entry name" value="6-PGluconate_DH-like_C_sf"/>
</dbReference>
<dbReference type="Pfam" id="PF01232">
    <property type="entry name" value="Mannitol_dh"/>
    <property type="match status" value="1"/>
</dbReference>
<evidence type="ECO:0000313" key="10">
    <source>
        <dbReference type="Proteomes" id="UP000249915"/>
    </source>
</evidence>
<dbReference type="InterPro" id="IPR050988">
    <property type="entry name" value="Mannitol_DH/Oxidoreductase"/>
</dbReference>
<dbReference type="PANTHER" id="PTHR43362">
    <property type="entry name" value="MANNITOL DEHYDROGENASE DSF1-RELATED"/>
    <property type="match status" value="1"/>
</dbReference>
<dbReference type="Pfam" id="PF08125">
    <property type="entry name" value="Mannitol_dh_C"/>
    <property type="match status" value="1"/>
</dbReference>
<gene>
    <name evidence="9" type="ORF">BAY60_22290</name>
</gene>